<dbReference type="SUPFAM" id="SSF57850">
    <property type="entry name" value="RING/U-box"/>
    <property type="match status" value="1"/>
</dbReference>
<feature type="domain" description="B30.2/SPRY" evidence="6">
    <location>
        <begin position="232"/>
        <end position="425"/>
    </location>
</feature>
<evidence type="ECO:0000259" key="5">
    <source>
        <dbReference type="PROSITE" id="PS50089"/>
    </source>
</evidence>
<dbReference type="InterPro" id="IPR043136">
    <property type="entry name" value="B30.2/SPRY_sf"/>
</dbReference>
<dbReference type="PROSITE" id="PS50089">
    <property type="entry name" value="ZF_RING_2"/>
    <property type="match status" value="1"/>
</dbReference>
<dbReference type="InterPro" id="IPR027370">
    <property type="entry name" value="Znf-RING_euk"/>
</dbReference>
<dbReference type="SMART" id="SM00184">
    <property type="entry name" value="RING"/>
    <property type="match status" value="1"/>
</dbReference>
<protein>
    <submittedName>
        <fullName evidence="7">Uncharacterized protein</fullName>
    </submittedName>
</protein>
<dbReference type="PROSITE" id="PS50188">
    <property type="entry name" value="B302_SPRY"/>
    <property type="match status" value="1"/>
</dbReference>
<dbReference type="InterPro" id="IPR003877">
    <property type="entry name" value="SPRY_dom"/>
</dbReference>
<keyword evidence="1" id="KW-0479">Metal-binding</keyword>
<dbReference type="InterPro" id="IPR001841">
    <property type="entry name" value="Znf_RING"/>
</dbReference>
<evidence type="ECO:0000313" key="7">
    <source>
        <dbReference type="EMBL" id="CAL1599731.1"/>
    </source>
</evidence>
<dbReference type="PRINTS" id="PR01407">
    <property type="entry name" value="BUTYPHLNCDUF"/>
</dbReference>
<dbReference type="InterPro" id="IPR050143">
    <property type="entry name" value="TRIM/RBCC"/>
</dbReference>
<dbReference type="SUPFAM" id="SSF49899">
    <property type="entry name" value="Concanavalin A-like lectins/glucanases"/>
    <property type="match status" value="1"/>
</dbReference>
<dbReference type="InterPro" id="IPR013320">
    <property type="entry name" value="ConA-like_dom_sf"/>
</dbReference>
<dbReference type="SMART" id="SM00449">
    <property type="entry name" value="SPRY"/>
    <property type="match status" value="1"/>
</dbReference>
<dbReference type="FunFam" id="2.60.120.920:FF:000004">
    <property type="entry name" value="Butyrophilin subfamily 1 member A1"/>
    <property type="match status" value="1"/>
</dbReference>
<dbReference type="Gene3D" id="2.60.120.920">
    <property type="match status" value="1"/>
</dbReference>
<dbReference type="InterPro" id="IPR006574">
    <property type="entry name" value="PRY"/>
</dbReference>
<keyword evidence="3" id="KW-0862">Zinc</keyword>
<name>A0AAV2LBW5_KNICA</name>
<dbReference type="SMART" id="SM00589">
    <property type="entry name" value="PRY"/>
    <property type="match status" value="1"/>
</dbReference>
<reference evidence="7 8" key="1">
    <citation type="submission" date="2024-04" db="EMBL/GenBank/DDBJ databases">
        <authorList>
            <person name="Waldvogel A.-M."/>
            <person name="Schoenle A."/>
        </authorList>
    </citation>
    <scope>NUCLEOTIDE SEQUENCE [LARGE SCALE GENOMIC DNA]</scope>
</reference>
<dbReference type="EMBL" id="OZ035845">
    <property type="protein sequence ID" value="CAL1599731.1"/>
    <property type="molecule type" value="Genomic_DNA"/>
</dbReference>
<dbReference type="Gene3D" id="3.30.40.10">
    <property type="entry name" value="Zinc/RING finger domain, C3HC4 (zinc finger)"/>
    <property type="match status" value="1"/>
</dbReference>
<keyword evidence="2 4" id="KW-0863">Zinc-finger</keyword>
<evidence type="ECO:0000256" key="4">
    <source>
        <dbReference type="PROSITE-ProRule" id="PRU00175"/>
    </source>
</evidence>
<gene>
    <name evidence="7" type="ORF">KC01_LOCUS27948</name>
</gene>
<dbReference type="Pfam" id="PF13445">
    <property type="entry name" value="zf-RING_UBOX"/>
    <property type="match status" value="1"/>
</dbReference>
<feature type="domain" description="RING-type" evidence="5">
    <location>
        <begin position="15"/>
        <end position="55"/>
    </location>
</feature>
<dbReference type="InterPro" id="IPR001870">
    <property type="entry name" value="B30.2/SPRY"/>
</dbReference>
<dbReference type="InterPro" id="IPR017907">
    <property type="entry name" value="Znf_RING_CS"/>
</dbReference>
<organism evidence="7 8">
    <name type="scientific">Knipowitschia caucasica</name>
    <name type="common">Caucasian dwarf goby</name>
    <name type="synonym">Pomatoschistus caucasicus</name>
    <dbReference type="NCBI Taxonomy" id="637954"/>
    <lineage>
        <taxon>Eukaryota</taxon>
        <taxon>Metazoa</taxon>
        <taxon>Chordata</taxon>
        <taxon>Craniata</taxon>
        <taxon>Vertebrata</taxon>
        <taxon>Euteleostomi</taxon>
        <taxon>Actinopterygii</taxon>
        <taxon>Neopterygii</taxon>
        <taxon>Teleostei</taxon>
        <taxon>Neoteleostei</taxon>
        <taxon>Acanthomorphata</taxon>
        <taxon>Gobiaria</taxon>
        <taxon>Gobiiformes</taxon>
        <taxon>Gobioidei</taxon>
        <taxon>Gobiidae</taxon>
        <taxon>Gobiinae</taxon>
        <taxon>Knipowitschia</taxon>
    </lineage>
</organism>
<evidence type="ECO:0000256" key="1">
    <source>
        <dbReference type="ARBA" id="ARBA00022723"/>
    </source>
</evidence>
<evidence type="ECO:0000256" key="3">
    <source>
        <dbReference type="ARBA" id="ARBA00022833"/>
    </source>
</evidence>
<evidence type="ECO:0000259" key="6">
    <source>
        <dbReference type="PROSITE" id="PS50188"/>
    </source>
</evidence>
<evidence type="ECO:0000256" key="2">
    <source>
        <dbReference type="ARBA" id="ARBA00022771"/>
    </source>
</evidence>
<dbReference type="Proteomes" id="UP001497482">
    <property type="component" value="Chromosome 23"/>
</dbReference>
<evidence type="ECO:0000313" key="8">
    <source>
        <dbReference type="Proteomes" id="UP001497482"/>
    </source>
</evidence>
<dbReference type="Pfam" id="PF00622">
    <property type="entry name" value="SPRY"/>
    <property type="match status" value="1"/>
</dbReference>
<dbReference type="CDD" id="cd13733">
    <property type="entry name" value="SPRY_PRY_C-I_1"/>
    <property type="match status" value="1"/>
</dbReference>
<dbReference type="AlphaFoldDB" id="A0AAV2LBW5"/>
<dbReference type="InterPro" id="IPR003879">
    <property type="entry name" value="Butyrophylin_SPRY"/>
</dbReference>
<dbReference type="InterPro" id="IPR013083">
    <property type="entry name" value="Znf_RING/FYVE/PHD"/>
</dbReference>
<dbReference type="GO" id="GO:0008270">
    <property type="term" value="F:zinc ion binding"/>
    <property type="evidence" value="ECO:0007669"/>
    <property type="project" value="UniProtKB-KW"/>
</dbReference>
<proteinExistence type="predicted"/>
<keyword evidence="8" id="KW-1185">Reference proteome</keyword>
<dbReference type="PANTHER" id="PTHR24103">
    <property type="entry name" value="E3 UBIQUITIN-PROTEIN LIGASE TRIM"/>
    <property type="match status" value="1"/>
</dbReference>
<accession>A0AAV2LBW5</accession>
<dbReference type="PROSITE" id="PS00518">
    <property type="entry name" value="ZF_RING_1"/>
    <property type="match status" value="1"/>
</dbReference>
<dbReference type="Pfam" id="PF13765">
    <property type="entry name" value="PRY"/>
    <property type="match status" value="1"/>
</dbReference>
<sequence>MASQAPLLSEDQLLCPICLGLFVQPVSTPCGHNFCMSCLSSYWDSSSACVCPMCKESYSQRPQLRVNTFISGLSQSFRNQSLSTEETQSRGMKATLGGTEAKINSMIQERVQKVQSIRQAIAQRHDETRHLTKTMADITSLVKQMEEKQQHVDLEAQQVIRDIENEIIAFTETQTKLKSVKTDKEASLFLQKYTAQSEAPPIHLKSELDLQHLRSSLVTSLSQLRNQLNKMDAIFISDITALKLAQKHAIDVTLDPKTAHYRLVLSSNLKQVKFNPDANAKSAALSNPARFARNLAVLAGRGIRSGKFYFEVLVGGKAEWIVGVTLASVQRKGKIPHEPGCGVFAICFRMNYFETFFQPNVQIHQGKIDKVGVFVDHEAGRVLFYDVTGAKLIYSFEDCGFAEKIYPYFNPCNDEFPNNLGPLVIVPVQQIK</sequence>